<name>M9WE16_9MOLU</name>
<dbReference type="KEGG" id="mput:MPUT9231_6230"/>
<dbReference type="Proteomes" id="UP000012984">
    <property type="component" value="Chromosome"/>
</dbReference>
<reference evidence="1 2" key="1">
    <citation type="journal article" date="2013" name="Genome Announc.">
        <title>Complete Genome Sequence of Mycoplasma putrefaciens Strain 9231, One of the Agents of Contagious Agalactia in Goats.</title>
        <authorList>
            <person name="Dupuy V."/>
            <person name="Sirand-Pugnet P."/>
            <person name="Baranowski E."/>
            <person name="Barre A."/>
            <person name="Breton M."/>
            <person name="Couture C."/>
            <person name="Dordet-Frisoni E."/>
            <person name="Gaurivaud P."/>
            <person name="Jacob D."/>
            <person name="Lemaitre C."/>
            <person name="Manso-Silvan L."/>
            <person name="Nikolski M."/>
            <person name="Nouvel L.X."/>
            <person name="Poumarat F."/>
            <person name="Tardy F."/>
            <person name="Thebault P."/>
            <person name="Theil S."/>
            <person name="Citti C."/>
            <person name="Blanchard A."/>
            <person name="Thiaucourt F."/>
        </authorList>
    </citation>
    <scope>NUCLEOTIDE SEQUENCE [LARGE SCALE GENOMIC DNA]</scope>
    <source>
        <strain evidence="1">Mput9231</strain>
    </source>
</reference>
<dbReference type="eggNOG" id="ENOG50340H2">
    <property type="taxonomic scope" value="Bacteria"/>
</dbReference>
<proteinExistence type="predicted"/>
<protein>
    <submittedName>
        <fullName evidence="1">Uncharacterized protein</fullName>
    </submittedName>
</protein>
<gene>
    <name evidence="1" type="ORF">MPUT9231_6230</name>
</gene>
<dbReference type="EMBL" id="CP004357">
    <property type="protein sequence ID" value="AGJ91016.1"/>
    <property type="molecule type" value="Genomic_DNA"/>
</dbReference>
<dbReference type="AlphaFoldDB" id="M9WE16"/>
<accession>M9WE16</accession>
<evidence type="ECO:0000313" key="1">
    <source>
        <dbReference type="EMBL" id="AGJ91016.1"/>
    </source>
</evidence>
<keyword evidence="2" id="KW-1185">Reference proteome</keyword>
<dbReference type="OrthoDB" id="391703at2"/>
<dbReference type="RefSeq" id="WP_015587551.1">
    <property type="nucleotide sequence ID" value="NC_021083.1"/>
</dbReference>
<organism evidence="1 2">
    <name type="scientific">Mycoplasma putrefaciens Mput9231</name>
    <dbReference type="NCBI Taxonomy" id="1292033"/>
    <lineage>
        <taxon>Bacteria</taxon>
        <taxon>Bacillati</taxon>
        <taxon>Mycoplasmatota</taxon>
        <taxon>Mollicutes</taxon>
        <taxon>Mycoplasmataceae</taxon>
        <taxon>Mycoplasma</taxon>
    </lineage>
</organism>
<evidence type="ECO:0000313" key="2">
    <source>
        <dbReference type="Proteomes" id="UP000012984"/>
    </source>
</evidence>
<dbReference type="HOGENOM" id="CLU_852118_0_0_14"/>
<dbReference type="PATRIC" id="fig|1292033.3.peg.609"/>
<sequence length="334" mass="40734">MLYYDQYSVLIEIRKNNQTFIIGDQEFSQIPSDLLNNIYTSANWNRALKYFSKELGQTIGYYMLKIDLYLDFESKELVVLTKNIFFKQIVNQTRFKEQFLQKVLDHKHRHRLISTLNTIIDYQFINKHTPSIYKDVLRISSINRFLINEPIDLDKYKFKDLFIISDKFDFKITNKNQRIYFIDYKKLSNYYELDKATFIDLVNHQVYLNTVLRWKNNIVLELKYDDFQNIEIVKNNLIEIFKTNFKTNLEWHLYNLSFDHKYLYDGLKKVFENNDFNKAIEILDNSFKELRLNYFVTIFKDHNLVVLIKKYVKNDREQQVFERLLTRYNSANIW</sequence>